<evidence type="ECO:0000256" key="5">
    <source>
        <dbReference type="PROSITE-ProRule" id="PRU00169"/>
    </source>
</evidence>
<dbReference type="EMBL" id="CAKMMF010000020">
    <property type="protein sequence ID" value="CAH1212475.1"/>
    <property type="molecule type" value="Genomic_DNA"/>
</dbReference>
<evidence type="ECO:0000256" key="1">
    <source>
        <dbReference type="ARBA" id="ARBA00022553"/>
    </source>
</evidence>
<dbReference type="InterPro" id="IPR039420">
    <property type="entry name" value="WalR-like"/>
</dbReference>
<evidence type="ECO:0000256" key="2">
    <source>
        <dbReference type="ARBA" id="ARBA00023015"/>
    </source>
</evidence>
<keyword evidence="4" id="KW-0804">Transcription</keyword>
<dbReference type="PROSITE" id="PS50110">
    <property type="entry name" value="RESPONSE_REGULATORY"/>
    <property type="match status" value="1"/>
</dbReference>
<organism evidence="7 8">
    <name type="scientific">Paenibacillus plantiphilus</name>
    <dbReference type="NCBI Taxonomy" id="2905650"/>
    <lineage>
        <taxon>Bacteria</taxon>
        <taxon>Bacillati</taxon>
        <taxon>Bacillota</taxon>
        <taxon>Bacilli</taxon>
        <taxon>Bacillales</taxon>
        <taxon>Paenibacillaceae</taxon>
        <taxon>Paenibacillus</taxon>
    </lineage>
</organism>
<dbReference type="SMART" id="SM00448">
    <property type="entry name" value="REC"/>
    <property type="match status" value="1"/>
</dbReference>
<sequence>MLKRTITVALVEDDPFWQANISKYIEQESRHIKVVFVTGCKEEALAFIESHPSTDIVLLDLNLTRANLDGMELIEKLSRLGPKIIALTSIVDDDVIVSSFECGAVNYMNKSSIYDIIKAIQSAVEGNAPIHSDASPALIARLKEAKRVQILTPSELEIYYLQQKGYSKSKIAEMLFKSADTVKKHMQSIRRKLKL</sequence>
<dbReference type="PANTHER" id="PTHR43214">
    <property type="entry name" value="TWO-COMPONENT RESPONSE REGULATOR"/>
    <property type="match status" value="1"/>
</dbReference>
<evidence type="ECO:0000256" key="3">
    <source>
        <dbReference type="ARBA" id="ARBA00023125"/>
    </source>
</evidence>
<feature type="domain" description="Response regulatory" evidence="6">
    <location>
        <begin position="7"/>
        <end position="125"/>
    </location>
</feature>
<dbReference type="RefSeq" id="WP_236343908.1">
    <property type="nucleotide sequence ID" value="NZ_CAKMMF010000020.1"/>
</dbReference>
<proteinExistence type="predicted"/>
<protein>
    <submittedName>
        <fullName evidence="7">Transcriptional regulatory protein LiaR</fullName>
    </submittedName>
</protein>
<evidence type="ECO:0000313" key="8">
    <source>
        <dbReference type="Proteomes" id="UP000838686"/>
    </source>
</evidence>
<keyword evidence="3" id="KW-0238">DNA-binding</keyword>
<evidence type="ECO:0000313" key="7">
    <source>
        <dbReference type="EMBL" id="CAH1212475.1"/>
    </source>
</evidence>
<feature type="modified residue" description="4-aspartylphosphate" evidence="5">
    <location>
        <position position="60"/>
    </location>
</feature>
<dbReference type="InterPro" id="IPR058245">
    <property type="entry name" value="NreC/VraR/RcsB-like_REC"/>
</dbReference>
<dbReference type="PRINTS" id="PR00038">
    <property type="entry name" value="HTHLUXR"/>
</dbReference>
<dbReference type="CDD" id="cd17535">
    <property type="entry name" value="REC_NarL-like"/>
    <property type="match status" value="1"/>
</dbReference>
<dbReference type="Pfam" id="PF00196">
    <property type="entry name" value="GerE"/>
    <property type="match status" value="1"/>
</dbReference>
<dbReference type="Gene3D" id="3.40.50.2300">
    <property type="match status" value="1"/>
</dbReference>
<evidence type="ECO:0000256" key="4">
    <source>
        <dbReference type="ARBA" id="ARBA00023163"/>
    </source>
</evidence>
<dbReference type="InterPro" id="IPR001789">
    <property type="entry name" value="Sig_transdc_resp-reg_receiver"/>
</dbReference>
<dbReference type="SUPFAM" id="SSF46894">
    <property type="entry name" value="C-terminal effector domain of the bipartite response regulators"/>
    <property type="match status" value="1"/>
</dbReference>
<gene>
    <name evidence="7" type="primary">liaR_2</name>
    <name evidence="7" type="ORF">PAECIP111893_03544</name>
</gene>
<keyword evidence="2" id="KW-0805">Transcription regulation</keyword>
<dbReference type="SUPFAM" id="SSF52172">
    <property type="entry name" value="CheY-like"/>
    <property type="match status" value="1"/>
</dbReference>
<dbReference type="Pfam" id="PF00072">
    <property type="entry name" value="Response_reg"/>
    <property type="match status" value="1"/>
</dbReference>
<keyword evidence="1 5" id="KW-0597">Phosphoprotein</keyword>
<keyword evidence="8" id="KW-1185">Reference proteome</keyword>
<dbReference type="InterPro" id="IPR011006">
    <property type="entry name" value="CheY-like_superfamily"/>
</dbReference>
<comment type="caution">
    <text evidence="7">The sequence shown here is derived from an EMBL/GenBank/DDBJ whole genome shotgun (WGS) entry which is preliminary data.</text>
</comment>
<dbReference type="InterPro" id="IPR000792">
    <property type="entry name" value="Tscrpt_reg_LuxR_C"/>
</dbReference>
<evidence type="ECO:0000259" key="6">
    <source>
        <dbReference type="PROSITE" id="PS50110"/>
    </source>
</evidence>
<dbReference type="Proteomes" id="UP000838686">
    <property type="component" value="Unassembled WGS sequence"/>
</dbReference>
<name>A0ABN8GM56_9BACL</name>
<accession>A0ABN8GM56</accession>
<reference evidence="7" key="1">
    <citation type="submission" date="2022-01" db="EMBL/GenBank/DDBJ databases">
        <authorList>
            <person name="Criscuolo A."/>
        </authorList>
    </citation>
    <scope>NUCLEOTIDE SEQUENCE</scope>
    <source>
        <strain evidence="7">CIP111893</strain>
    </source>
</reference>
<dbReference type="InterPro" id="IPR016032">
    <property type="entry name" value="Sig_transdc_resp-reg_C-effctor"/>
</dbReference>